<dbReference type="OrthoDB" id="10054666at2759"/>
<reference evidence="2 3" key="1">
    <citation type="journal article" date="2017" name="BMC Biol.">
        <title>Genomic innovations, transcriptional plasticity and gene loss underlying the evolution and divergence of two highly polyphagous and invasive Helicoverpa pest species.</title>
        <authorList>
            <person name="Pearce S.L."/>
            <person name="Clarke D.F."/>
            <person name="East P.D."/>
            <person name="Elfekih S."/>
            <person name="Gordon K.H."/>
            <person name="Jermiin L.S."/>
            <person name="McGaughran A."/>
            <person name="Oakeshott J.G."/>
            <person name="Papanikolaou A."/>
            <person name="Perera O.P."/>
            <person name="Rane R.V."/>
            <person name="Richards S."/>
            <person name="Tay W.T."/>
            <person name="Walsh T.K."/>
            <person name="Anderson A."/>
            <person name="Anderson C.J."/>
            <person name="Asgari S."/>
            <person name="Board P.G."/>
            <person name="Bretschneider A."/>
            <person name="Campbell P.M."/>
            <person name="Chertemps T."/>
            <person name="Christeller J.T."/>
            <person name="Coppin C.W."/>
            <person name="Downes S.J."/>
            <person name="Duan G."/>
            <person name="Farnsworth C.A."/>
            <person name="Good R.T."/>
            <person name="Han L.B."/>
            <person name="Han Y.C."/>
            <person name="Hatje K."/>
            <person name="Horne I."/>
            <person name="Huang Y.P."/>
            <person name="Hughes D.S."/>
            <person name="Jacquin-Joly E."/>
            <person name="James W."/>
            <person name="Jhangiani S."/>
            <person name="Kollmar M."/>
            <person name="Kuwar S.S."/>
            <person name="Li S."/>
            <person name="Liu N.Y."/>
            <person name="Maibeche M.T."/>
            <person name="Miller J.R."/>
            <person name="Montagne N."/>
            <person name="Perry T."/>
            <person name="Qu J."/>
            <person name="Song S.V."/>
            <person name="Sutton G.G."/>
            <person name="Vogel H."/>
            <person name="Walenz B.P."/>
            <person name="Xu W."/>
            <person name="Zhang H.J."/>
            <person name="Zou Z."/>
            <person name="Batterham P."/>
            <person name="Edwards O.R."/>
            <person name="Feyereisen R."/>
            <person name="Gibbs R.A."/>
            <person name="Heckel D.G."/>
            <person name="McGrath A."/>
            <person name="Robin C."/>
            <person name="Scherer S.E."/>
            <person name="Worley K.C."/>
            <person name="Wu Y.D."/>
        </authorList>
    </citation>
    <scope>NUCLEOTIDE SEQUENCE [LARGE SCALE GENOMIC DNA]</scope>
    <source>
        <strain evidence="2">Harm_GR_Male_#8</strain>
        <tissue evidence="2">Whole organism</tissue>
    </source>
</reference>
<sequence length="73" mass="8186">MALMAGMCPRRPLGLLLALLAAAALANQLEDIPHNEVKNWALKFGVDLWEFGRHFTKMNQIQNNTSRPSQVII</sequence>
<dbReference type="EMBL" id="KZ149960">
    <property type="protein sequence ID" value="PZC76363.1"/>
    <property type="molecule type" value="Genomic_DNA"/>
</dbReference>
<feature type="chain" id="PRO_5015994183" evidence="1">
    <location>
        <begin position="27"/>
        <end position="73"/>
    </location>
</feature>
<evidence type="ECO:0000313" key="3">
    <source>
        <dbReference type="Proteomes" id="UP000249218"/>
    </source>
</evidence>
<protein>
    <submittedName>
        <fullName evidence="2">Uncharacterized protein</fullName>
    </submittedName>
</protein>
<gene>
    <name evidence="2" type="primary">HaOG204730</name>
    <name evidence="2" type="ORF">B5X24_HaOG204730</name>
</gene>
<dbReference type="AlphaFoldDB" id="A0A2W1BX85"/>
<feature type="signal peptide" evidence="1">
    <location>
        <begin position="1"/>
        <end position="26"/>
    </location>
</feature>
<evidence type="ECO:0000313" key="2">
    <source>
        <dbReference type="EMBL" id="PZC76363.1"/>
    </source>
</evidence>
<evidence type="ECO:0000256" key="1">
    <source>
        <dbReference type="SAM" id="SignalP"/>
    </source>
</evidence>
<keyword evidence="3" id="KW-1185">Reference proteome</keyword>
<organism evidence="2 3">
    <name type="scientific">Helicoverpa armigera</name>
    <name type="common">Cotton bollworm</name>
    <name type="synonym">Heliothis armigera</name>
    <dbReference type="NCBI Taxonomy" id="29058"/>
    <lineage>
        <taxon>Eukaryota</taxon>
        <taxon>Metazoa</taxon>
        <taxon>Ecdysozoa</taxon>
        <taxon>Arthropoda</taxon>
        <taxon>Hexapoda</taxon>
        <taxon>Insecta</taxon>
        <taxon>Pterygota</taxon>
        <taxon>Neoptera</taxon>
        <taxon>Endopterygota</taxon>
        <taxon>Lepidoptera</taxon>
        <taxon>Glossata</taxon>
        <taxon>Ditrysia</taxon>
        <taxon>Noctuoidea</taxon>
        <taxon>Noctuidae</taxon>
        <taxon>Heliothinae</taxon>
        <taxon>Helicoverpa</taxon>
    </lineage>
</organism>
<keyword evidence="1" id="KW-0732">Signal</keyword>
<dbReference type="Proteomes" id="UP000249218">
    <property type="component" value="Unassembled WGS sequence"/>
</dbReference>
<proteinExistence type="predicted"/>
<accession>A0A2W1BX85</accession>
<name>A0A2W1BX85_HELAM</name>